<comment type="caution">
    <text evidence="3">The sequence shown here is derived from an EMBL/GenBank/DDBJ whole genome shotgun (WGS) entry which is preliminary data.</text>
</comment>
<organism evidence="3 4">
    <name type="scientific">Characodon lateralis</name>
    <dbReference type="NCBI Taxonomy" id="208331"/>
    <lineage>
        <taxon>Eukaryota</taxon>
        <taxon>Metazoa</taxon>
        <taxon>Chordata</taxon>
        <taxon>Craniata</taxon>
        <taxon>Vertebrata</taxon>
        <taxon>Euteleostomi</taxon>
        <taxon>Actinopterygii</taxon>
        <taxon>Neopterygii</taxon>
        <taxon>Teleostei</taxon>
        <taxon>Neoteleostei</taxon>
        <taxon>Acanthomorphata</taxon>
        <taxon>Ovalentaria</taxon>
        <taxon>Atherinomorphae</taxon>
        <taxon>Cyprinodontiformes</taxon>
        <taxon>Goodeidae</taxon>
        <taxon>Characodon</taxon>
    </lineage>
</organism>
<proteinExistence type="predicted"/>
<feature type="signal peptide" evidence="2">
    <location>
        <begin position="1"/>
        <end position="22"/>
    </location>
</feature>
<feature type="region of interest" description="Disordered" evidence="1">
    <location>
        <begin position="22"/>
        <end position="123"/>
    </location>
</feature>
<evidence type="ECO:0000313" key="4">
    <source>
        <dbReference type="Proteomes" id="UP001352852"/>
    </source>
</evidence>
<gene>
    <name evidence="3" type="ORF">CHARACLAT_018934</name>
</gene>
<evidence type="ECO:0000256" key="2">
    <source>
        <dbReference type="SAM" id="SignalP"/>
    </source>
</evidence>
<keyword evidence="4" id="KW-1185">Reference proteome</keyword>
<reference evidence="3 4" key="1">
    <citation type="submission" date="2021-06" db="EMBL/GenBank/DDBJ databases">
        <authorList>
            <person name="Palmer J.M."/>
        </authorList>
    </citation>
    <scope>NUCLEOTIDE SEQUENCE [LARGE SCALE GENOMIC DNA]</scope>
    <source>
        <strain evidence="3 4">CL_MEX2019</strain>
        <tissue evidence="3">Muscle</tissue>
    </source>
</reference>
<name>A0ABU7E1R1_9TELE</name>
<feature type="non-terminal residue" evidence="3">
    <location>
        <position position="1"/>
    </location>
</feature>
<protein>
    <submittedName>
        <fullName evidence="3">Uncharacterized protein</fullName>
    </submittedName>
</protein>
<evidence type="ECO:0000256" key="1">
    <source>
        <dbReference type="SAM" id="MobiDB-lite"/>
    </source>
</evidence>
<accession>A0ABU7E1R1</accession>
<dbReference type="EMBL" id="JAHUTJ010042674">
    <property type="protein sequence ID" value="MED6281211.1"/>
    <property type="molecule type" value="Genomic_DNA"/>
</dbReference>
<keyword evidence="2" id="KW-0732">Signal</keyword>
<dbReference type="Proteomes" id="UP001352852">
    <property type="component" value="Unassembled WGS sequence"/>
</dbReference>
<evidence type="ECO:0000313" key="3">
    <source>
        <dbReference type="EMBL" id="MED6281211.1"/>
    </source>
</evidence>
<feature type="chain" id="PRO_5047338319" evidence="2">
    <location>
        <begin position="23"/>
        <end position="123"/>
    </location>
</feature>
<sequence length="123" mass="13551">KKLCRTWHPTVAMPVWLWQTEAAEAPGKQTSSTPTEYGQHGGRSASKHKSLSYQTRRAQAEMQGTKPRRNIPQCRSIPQPSCPGDPAPTQGWKTPPGSPNPPGKPQLLPYKDVQTGESFFSTL</sequence>